<reference evidence="1 3" key="1">
    <citation type="journal article" date="2018" name="Nat. Ecol. Evol.">
        <title>Pezizomycetes genomes reveal the molecular basis of ectomycorrhizal truffle lifestyle.</title>
        <authorList>
            <person name="Murat C."/>
            <person name="Payen T."/>
            <person name="Noel B."/>
            <person name="Kuo A."/>
            <person name="Morin E."/>
            <person name="Chen J."/>
            <person name="Kohler A."/>
            <person name="Krizsan K."/>
            <person name="Balestrini R."/>
            <person name="Da Silva C."/>
            <person name="Montanini B."/>
            <person name="Hainaut M."/>
            <person name="Levati E."/>
            <person name="Barry K.W."/>
            <person name="Belfiori B."/>
            <person name="Cichocki N."/>
            <person name="Clum A."/>
            <person name="Dockter R.B."/>
            <person name="Fauchery L."/>
            <person name="Guy J."/>
            <person name="Iotti M."/>
            <person name="Le Tacon F."/>
            <person name="Lindquist E.A."/>
            <person name="Lipzen A."/>
            <person name="Malagnac F."/>
            <person name="Mello A."/>
            <person name="Molinier V."/>
            <person name="Miyauchi S."/>
            <person name="Poulain J."/>
            <person name="Riccioni C."/>
            <person name="Rubini A."/>
            <person name="Sitrit Y."/>
            <person name="Splivallo R."/>
            <person name="Traeger S."/>
            <person name="Wang M."/>
            <person name="Zifcakova L."/>
            <person name="Wipf D."/>
            <person name="Zambonelli A."/>
            <person name="Paolocci F."/>
            <person name="Nowrousian M."/>
            <person name="Ottonello S."/>
            <person name="Baldrian P."/>
            <person name="Spatafora J.W."/>
            <person name="Henrissat B."/>
            <person name="Nagy L.G."/>
            <person name="Aury J.M."/>
            <person name="Wincker P."/>
            <person name="Grigoriev I.V."/>
            <person name="Bonfante P."/>
            <person name="Martin F.M."/>
        </authorList>
    </citation>
    <scope>NUCLEOTIDE SEQUENCE [LARGE SCALE GENOMIC DNA]</scope>
    <source>
        <strain evidence="1 3">120613-1</strain>
    </source>
</reference>
<organism evidence="1 3">
    <name type="scientific">Choiromyces venosus 120613-1</name>
    <dbReference type="NCBI Taxonomy" id="1336337"/>
    <lineage>
        <taxon>Eukaryota</taxon>
        <taxon>Fungi</taxon>
        <taxon>Dikarya</taxon>
        <taxon>Ascomycota</taxon>
        <taxon>Pezizomycotina</taxon>
        <taxon>Pezizomycetes</taxon>
        <taxon>Pezizales</taxon>
        <taxon>Tuberaceae</taxon>
        <taxon>Choiromyces</taxon>
    </lineage>
</organism>
<sequence>MDAYPPQQAYIRLLLYNIPKLNNFIWHGIAGVESTLYSREESFYTPNSRHFDRSVLVVSCNWRWRLGSERKSVVLSGPVM</sequence>
<dbReference type="Proteomes" id="UP000276215">
    <property type="component" value="Unassembled WGS sequence"/>
</dbReference>
<gene>
    <name evidence="2" type="ORF">L873DRAFT_332195</name>
    <name evidence="1" type="ORF">L873DRAFT_577777</name>
</gene>
<evidence type="ECO:0000313" key="1">
    <source>
        <dbReference type="EMBL" id="RPA89866.1"/>
    </source>
</evidence>
<dbReference type="AlphaFoldDB" id="A0A3N4IVI0"/>
<keyword evidence="3" id="KW-1185">Reference proteome</keyword>
<accession>A0A3N4IVI0</accession>
<evidence type="ECO:0000313" key="2">
    <source>
        <dbReference type="EMBL" id="RPB03003.1"/>
    </source>
</evidence>
<protein>
    <submittedName>
        <fullName evidence="1">Uncharacterized protein</fullName>
    </submittedName>
</protein>
<evidence type="ECO:0000313" key="3">
    <source>
        <dbReference type="Proteomes" id="UP000276215"/>
    </source>
</evidence>
<dbReference type="EMBL" id="ML120365">
    <property type="protein sequence ID" value="RPB03003.1"/>
    <property type="molecule type" value="Genomic_DNA"/>
</dbReference>
<dbReference type="EMBL" id="ML120551">
    <property type="protein sequence ID" value="RPA89866.1"/>
    <property type="molecule type" value="Genomic_DNA"/>
</dbReference>
<name>A0A3N4IVI0_9PEZI</name>
<proteinExistence type="predicted"/>